<dbReference type="PROSITE" id="PS51219">
    <property type="entry name" value="DPCK"/>
    <property type="match status" value="1"/>
</dbReference>
<dbReference type="HAMAP" id="MF_00376">
    <property type="entry name" value="Dephospho_CoA_kinase"/>
    <property type="match status" value="1"/>
</dbReference>
<keyword evidence="3" id="KW-0173">Coenzyme A biosynthesis</keyword>
<evidence type="ECO:0000256" key="3">
    <source>
        <dbReference type="HAMAP-Rule" id="MF_00376"/>
    </source>
</evidence>
<dbReference type="PANTHER" id="PTHR10695:SF46">
    <property type="entry name" value="BIFUNCTIONAL COENZYME A SYNTHASE-RELATED"/>
    <property type="match status" value="1"/>
</dbReference>
<dbReference type="RefSeq" id="WP_315625405.1">
    <property type="nucleotide sequence ID" value="NZ_JAUHMF010000002.1"/>
</dbReference>
<comment type="catalytic activity">
    <reaction evidence="3">
        <text>3'-dephospho-CoA + ATP = ADP + CoA + H(+)</text>
        <dbReference type="Rhea" id="RHEA:18245"/>
        <dbReference type="ChEBI" id="CHEBI:15378"/>
        <dbReference type="ChEBI" id="CHEBI:30616"/>
        <dbReference type="ChEBI" id="CHEBI:57287"/>
        <dbReference type="ChEBI" id="CHEBI:57328"/>
        <dbReference type="ChEBI" id="CHEBI:456216"/>
        <dbReference type="EC" id="2.7.1.24"/>
    </reaction>
</comment>
<gene>
    <name evidence="3 5" type="primary">coaE</name>
    <name evidence="5" type="ORF">QYE77_10745</name>
</gene>
<dbReference type="Pfam" id="PF01121">
    <property type="entry name" value="CoaE"/>
    <property type="match status" value="1"/>
</dbReference>
<dbReference type="NCBIfam" id="TIGR00152">
    <property type="entry name" value="dephospho-CoA kinase"/>
    <property type="match status" value="1"/>
</dbReference>
<keyword evidence="3" id="KW-0963">Cytoplasm</keyword>
<evidence type="ECO:0000313" key="6">
    <source>
        <dbReference type="Proteomes" id="UP001254165"/>
    </source>
</evidence>
<name>A0ABU3NPH6_9CHLR</name>
<dbReference type="CDD" id="cd02022">
    <property type="entry name" value="DPCK"/>
    <property type="match status" value="1"/>
</dbReference>
<comment type="pathway">
    <text evidence="3">Cofactor biosynthesis; coenzyme A biosynthesis; CoA from (R)-pantothenate: step 5/5.</text>
</comment>
<evidence type="ECO:0000313" key="5">
    <source>
        <dbReference type="EMBL" id="MDT8898744.1"/>
    </source>
</evidence>
<dbReference type="EMBL" id="JAUHMF010000002">
    <property type="protein sequence ID" value="MDT8898744.1"/>
    <property type="molecule type" value="Genomic_DNA"/>
</dbReference>
<dbReference type="SUPFAM" id="SSF52540">
    <property type="entry name" value="P-loop containing nucleoside triphosphate hydrolases"/>
    <property type="match status" value="1"/>
</dbReference>
<comment type="subcellular location">
    <subcellularLocation>
        <location evidence="3">Cytoplasm</location>
    </subcellularLocation>
</comment>
<accession>A0ABU3NPH6</accession>
<comment type="function">
    <text evidence="3">Catalyzes the phosphorylation of the 3'-hydroxyl group of dephosphocoenzyme A to form coenzyme A.</text>
</comment>
<dbReference type="PANTHER" id="PTHR10695">
    <property type="entry name" value="DEPHOSPHO-COA KINASE-RELATED"/>
    <property type="match status" value="1"/>
</dbReference>
<comment type="caution">
    <text evidence="5">The sequence shown here is derived from an EMBL/GenBank/DDBJ whole genome shotgun (WGS) entry which is preliminary data.</text>
</comment>
<dbReference type="GO" id="GO:0004140">
    <property type="term" value="F:dephospho-CoA kinase activity"/>
    <property type="evidence" value="ECO:0007669"/>
    <property type="project" value="UniProtKB-EC"/>
</dbReference>
<proteinExistence type="inferred from homology"/>
<keyword evidence="2 3" id="KW-0067">ATP-binding</keyword>
<comment type="similarity">
    <text evidence="3">Belongs to the CoaE family.</text>
</comment>
<keyword evidence="3 5" id="KW-0808">Transferase</keyword>
<evidence type="ECO:0000256" key="4">
    <source>
        <dbReference type="NCBIfam" id="TIGR00152"/>
    </source>
</evidence>
<organism evidence="5 6">
    <name type="scientific">Thermanaerothrix solaris</name>
    <dbReference type="NCBI Taxonomy" id="3058434"/>
    <lineage>
        <taxon>Bacteria</taxon>
        <taxon>Bacillati</taxon>
        <taxon>Chloroflexota</taxon>
        <taxon>Anaerolineae</taxon>
        <taxon>Anaerolineales</taxon>
        <taxon>Anaerolineaceae</taxon>
        <taxon>Thermanaerothrix</taxon>
    </lineage>
</organism>
<keyword evidence="6" id="KW-1185">Reference proteome</keyword>
<keyword evidence="1 3" id="KW-0547">Nucleotide-binding</keyword>
<evidence type="ECO:0000256" key="1">
    <source>
        <dbReference type="ARBA" id="ARBA00022741"/>
    </source>
</evidence>
<sequence length="379" mass="42076">MSQWPGKYVIGLTGNIATGKSVVRRMLEHLGAYGIDADALAHRAIARGAPGYQPVVDLFGRYILGPDGEIDRRRLGKIVFNDPVALADLERIVHPLVAQAIDFLVRRASQPVAVIEAIKLVEANLHRACDSLWVVYAPPEVQLARLMRTRGLTEAEARQRMAAQPPQEQKMALADVIIRNAGTFEETWKQVVVAWQRLVPVAEATAPAADVMSSERLALTVVRGRPRDAAQIAALINRLRPKAPLLTAEDIMAAFGEKAFLLLRNNTTLQGVIGWQVENLVARTTDILLEPTLPLKSALTLLIQEMERASKDLQCEASLVFVAPELARQELIWRELGYKITTPEQLEALAWQEAARESMPPGTVLLFKKLRQERILRPI</sequence>
<dbReference type="EC" id="2.7.1.24" evidence="3 4"/>
<protein>
    <recommendedName>
        <fullName evidence="3 4">Dephospho-CoA kinase</fullName>
        <ecNumber evidence="3 4">2.7.1.24</ecNumber>
    </recommendedName>
    <alternativeName>
        <fullName evidence="3">Dephosphocoenzyme A kinase</fullName>
    </alternativeName>
</protein>
<reference evidence="5 6" key="1">
    <citation type="submission" date="2023-07" db="EMBL/GenBank/DDBJ databases">
        <title>Novel species of Thermanaerothrix with wide hydrolytic capabilities.</title>
        <authorList>
            <person name="Zayulina K.S."/>
            <person name="Podosokorskaya O.A."/>
            <person name="Elcheninov A.G."/>
        </authorList>
    </citation>
    <scope>NUCLEOTIDE SEQUENCE [LARGE SCALE GENOMIC DNA]</scope>
    <source>
        <strain evidence="5 6">4228-RoL</strain>
    </source>
</reference>
<dbReference type="Proteomes" id="UP001254165">
    <property type="component" value="Unassembled WGS sequence"/>
</dbReference>
<dbReference type="Gene3D" id="3.40.50.300">
    <property type="entry name" value="P-loop containing nucleotide triphosphate hydrolases"/>
    <property type="match status" value="1"/>
</dbReference>
<dbReference type="InterPro" id="IPR027417">
    <property type="entry name" value="P-loop_NTPase"/>
</dbReference>
<evidence type="ECO:0000256" key="2">
    <source>
        <dbReference type="ARBA" id="ARBA00022840"/>
    </source>
</evidence>
<feature type="binding site" evidence="3">
    <location>
        <begin position="17"/>
        <end position="22"/>
    </location>
    <ligand>
        <name>ATP</name>
        <dbReference type="ChEBI" id="CHEBI:30616"/>
    </ligand>
</feature>
<keyword evidence="3 5" id="KW-0418">Kinase</keyword>
<dbReference type="InterPro" id="IPR001977">
    <property type="entry name" value="Depp_CoAkinase"/>
</dbReference>